<evidence type="ECO:0000313" key="4">
    <source>
        <dbReference type="EMBL" id="CAB4940170.1"/>
    </source>
</evidence>
<dbReference type="NCBIfam" id="NF008528">
    <property type="entry name" value="PRK11463.1-2"/>
    <property type="match status" value="1"/>
</dbReference>
<dbReference type="AlphaFoldDB" id="A0A6J6IGB7"/>
<feature type="transmembrane region" description="Helical" evidence="1">
    <location>
        <begin position="12"/>
        <end position="40"/>
    </location>
</feature>
<sequence length="151" mass="16330">MFVVFPLIELGVVLAVADWIGILPTIAALLVMSAVGVWLVKREGLSVVRRTRMAMNRGEIPGGEMLDGAMLTIAGFLCLVPGFISGTIGLLLLIGPVRRPIGRRLVRRWTRIASFVGMTRGRRAINVEWIGDVTPTDVSATAPIEIGPVRD</sequence>
<keyword evidence="1" id="KW-0472">Membrane</keyword>
<name>A0A6J6IGB7_9ZZZZ</name>
<reference evidence="3" key="1">
    <citation type="submission" date="2020-05" db="EMBL/GenBank/DDBJ databases">
        <authorList>
            <person name="Chiriac C."/>
            <person name="Salcher M."/>
            <person name="Ghai R."/>
            <person name="Kavagutti S V."/>
        </authorList>
    </citation>
    <scope>NUCLEOTIDE SEQUENCE</scope>
</reference>
<feature type="transmembrane region" description="Helical" evidence="1">
    <location>
        <begin position="69"/>
        <end position="94"/>
    </location>
</feature>
<dbReference type="PANTHER" id="PTHR35335:SF1">
    <property type="entry name" value="UPF0716 PROTEIN FXSA"/>
    <property type="match status" value="1"/>
</dbReference>
<dbReference type="EMBL" id="CAEZVK010000005">
    <property type="protein sequence ID" value="CAB4622328.1"/>
    <property type="molecule type" value="Genomic_DNA"/>
</dbReference>
<proteinExistence type="predicted"/>
<keyword evidence="1" id="KW-0812">Transmembrane</keyword>
<accession>A0A6J6IGB7</accession>
<evidence type="ECO:0000313" key="3">
    <source>
        <dbReference type="EMBL" id="CAB4622328.1"/>
    </source>
</evidence>
<organism evidence="3">
    <name type="scientific">freshwater metagenome</name>
    <dbReference type="NCBI Taxonomy" id="449393"/>
    <lineage>
        <taxon>unclassified sequences</taxon>
        <taxon>metagenomes</taxon>
        <taxon>ecological metagenomes</taxon>
    </lineage>
</organism>
<dbReference type="EMBL" id="CAEZUO010000104">
    <property type="protein sequence ID" value="CAB4616536.1"/>
    <property type="molecule type" value="Genomic_DNA"/>
</dbReference>
<keyword evidence="1" id="KW-1133">Transmembrane helix</keyword>
<dbReference type="Pfam" id="PF04186">
    <property type="entry name" value="FxsA"/>
    <property type="match status" value="1"/>
</dbReference>
<gene>
    <name evidence="2" type="ORF">UFOPK1827_01648</name>
    <name evidence="3" type="ORF">UFOPK2000_00131</name>
    <name evidence="4" type="ORF">UFOPK3708_01401</name>
</gene>
<dbReference type="PANTHER" id="PTHR35335">
    <property type="entry name" value="UPF0716 PROTEIN FXSA"/>
    <property type="match status" value="1"/>
</dbReference>
<evidence type="ECO:0000313" key="2">
    <source>
        <dbReference type="EMBL" id="CAB4616536.1"/>
    </source>
</evidence>
<evidence type="ECO:0000256" key="1">
    <source>
        <dbReference type="SAM" id="Phobius"/>
    </source>
</evidence>
<protein>
    <submittedName>
        <fullName evidence="3">Unannotated protein</fullName>
    </submittedName>
</protein>
<dbReference type="GO" id="GO:0016020">
    <property type="term" value="C:membrane"/>
    <property type="evidence" value="ECO:0007669"/>
    <property type="project" value="InterPro"/>
</dbReference>
<dbReference type="EMBL" id="CAFBNA010000098">
    <property type="protein sequence ID" value="CAB4940170.1"/>
    <property type="molecule type" value="Genomic_DNA"/>
</dbReference>
<dbReference type="InterPro" id="IPR007313">
    <property type="entry name" value="FxsA"/>
</dbReference>